<evidence type="ECO:0000259" key="2">
    <source>
        <dbReference type="Pfam" id="PF13628"/>
    </source>
</evidence>
<reference evidence="3 4" key="1">
    <citation type="journal article" date="2018" name="Arch. Microbiol.">
        <title>New insights into the metabolic potential of the phototrophic purple bacterium Rhodopila globiformis DSM 161(T) from its draft genome sequence and evidence for a vanadium-dependent nitrogenase.</title>
        <authorList>
            <person name="Imhoff J.F."/>
            <person name="Rahn T."/>
            <person name="Kunzel S."/>
            <person name="Neulinger S.C."/>
        </authorList>
    </citation>
    <scope>NUCLEOTIDE SEQUENCE [LARGE SCALE GENOMIC DNA]</scope>
    <source>
        <strain evidence="3 4">DSM 161</strain>
    </source>
</reference>
<feature type="chain" id="PRO_5018188211" description="DUF4142 domain-containing protein" evidence="1">
    <location>
        <begin position="23"/>
        <end position="165"/>
    </location>
</feature>
<dbReference type="OrthoDB" id="9101320at2"/>
<protein>
    <recommendedName>
        <fullName evidence="2">DUF4142 domain-containing protein</fullName>
    </recommendedName>
</protein>
<dbReference type="Proteomes" id="UP000239724">
    <property type="component" value="Unassembled WGS sequence"/>
</dbReference>
<gene>
    <name evidence="3" type="ORF">CCS01_23085</name>
</gene>
<dbReference type="EMBL" id="NHRY01000236">
    <property type="protein sequence ID" value="PPQ28866.1"/>
    <property type="molecule type" value="Genomic_DNA"/>
</dbReference>
<dbReference type="Pfam" id="PF13628">
    <property type="entry name" value="DUF4142"/>
    <property type="match status" value="1"/>
</dbReference>
<dbReference type="RefSeq" id="WP_104521174.1">
    <property type="nucleotide sequence ID" value="NZ_NHRY01000236.1"/>
</dbReference>
<dbReference type="InterPro" id="IPR025419">
    <property type="entry name" value="DUF4142"/>
</dbReference>
<accession>A0A2S6N2P3</accession>
<dbReference type="AlphaFoldDB" id="A0A2S6N2P3"/>
<proteinExistence type="predicted"/>
<feature type="domain" description="DUF4142" evidence="2">
    <location>
        <begin position="27"/>
        <end position="162"/>
    </location>
</feature>
<evidence type="ECO:0000313" key="3">
    <source>
        <dbReference type="EMBL" id="PPQ28866.1"/>
    </source>
</evidence>
<name>A0A2S6N2P3_RHOGL</name>
<evidence type="ECO:0000313" key="4">
    <source>
        <dbReference type="Proteomes" id="UP000239724"/>
    </source>
</evidence>
<dbReference type="InterPro" id="IPR012347">
    <property type="entry name" value="Ferritin-like"/>
</dbReference>
<dbReference type="PANTHER" id="PTHR38593:SF1">
    <property type="entry name" value="BLR2558 PROTEIN"/>
    <property type="match status" value="1"/>
</dbReference>
<feature type="signal peptide" evidence="1">
    <location>
        <begin position="1"/>
        <end position="22"/>
    </location>
</feature>
<comment type="caution">
    <text evidence="3">The sequence shown here is derived from an EMBL/GenBank/DDBJ whole genome shotgun (WGS) entry which is preliminary data.</text>
</comment>
<organism evidence="3 4">
    <name type="scientific">Rhodopila globiformis</name>
    <name type="common">Rhodopseudomonas globiformis</name>
    <dbReference type="NCBI Taxonomy" id="1071"/>
    <lineage>
        <taxon>Bacteria</taxon>
        <taxon>Pseudomonadati</taxon>
        <taxon>Pseudomonadota</taxon>
        <taxon>Alphaproteobacteria</taxon>
        <taxon>Acetobacterales</taxon>
        <taxon>Acetobacteraceae</taxon>
        <taxon>Rhodopila</taxon>
    </lineage>
</organism>
<dbReference type="PANTHER" id="PTHR38593">
    <property type="entry name" value="BLR2558 PROTEIN"/>
    <property type="match status" value="1"/>
</dbReference>
<keyword evidence="4" id="KW-1185">Reference proteome</keyword>
<evidence type="ECO:0000256" key="1">
    <source>
        <dbReference type="SAM" id="SignalP"/>
    </source>
</evidence>
<keyword evidence="1" id="KW-0732">Signal</keyword>
<dbReference type="Gene3D" id="1.20.1260.10">
    <property type="match status" value="1"/>
</dbReference>
<sequence>MKYVSVTFAAALLSLAAVPAMAALSSEDRTFATKAAAGGQAEVAFGQLAKDNASSPAVKQFGERMVTDHTQANEALMEVARNQDLKLPDGLDAKDQAQERKLSTTKGRAFDRAYMQDMVRDHKQDVADFRKEAENGKDPQRKAFAAKYLPVLEQHLQMAESIVAK</sequence>